<protein>
    <submittedName>
        <fullName evidence="2">Uncharacterized protein</fullName>
    </submittedName>
</protein>
<name>A0A167QIM6_CALVF</name>
<evidence type="ECO:0000313" key="3">
    <source>
        <dbReference type="Proteomes" id="UP000076738"/>
    </source>
</evidence>
<gene>
    <name evidence="2" type="ORF">CALVIDRAFT_534217</name>
</gene>
<reference evidence="2 3" key="1">
    <citation type="journal article" date="2016" name="Mol. Biol. Evol.">
        <title>Comparative Genomics of Early-Diverging Mushroom-Forming Fungi Provides Insights into the Origins of Lignocellulose Decay Capabilities.</title>
        <authorList>
            <person name="Nagy L.G."/>
            <person name="Riley R."/>
            <person name="Tritt A."/>
            <person name="Adam C."/>
            <person name="Daum C."/>
            <person name="Floudas D."/>
            <person name="Sun H."/>
            <person name="Yadav J.S."/>
            <person name="Pangilinan J."/>
            <person name="Larsson K.H."/>
            <person name="Matsuura K."/>
            <person name="Barry K."/>
            <person name="Labutti K."/>
            <person name="Kuo R."/>
            <person name="Ohm R.A."/>
            <person name="Bhattacharya S.S."/>
            <person name="Shirouzu T."/>
            <person name="Yoshinaga Y."/>
            <person name="Martin F.M."/>
            <person name="Grigoriev I.V."/>
            <person name="Hibbett D.S."/>
        </authorList>
    </citation>
    <scope>NUCLEOTIDE SEQUENCE [LARGE SCALE GENOMIC DNA]</scope>
    <source>
        <strain evidence="2 3">TUFC12733</strain>
    </source>
</reference>
<accession>A0A167QIM6</accession>
<evidence type="ECO:0000256" key="1">
    <source>
        <dbReference type="SAM" id="MobiDB-lite"/>
    </source>
</evidence>
<keyword evidence="3" id="KW-1185">Reference proteome</keyword>
<evidence type="ECO:0000313" key="2">
    <source>
        <dbReference type="EMBL" id="KZO99795.1"/>
    </source>
</evidence>
<proteinExistence type="predicted"/>
<feature type="compositionally biased region" description="Basic and acidic residues" evidence="1">
    <location>
        <begin position="29"/>
        <end position="39"/>
    </location>
</feature>
<dbReference type="Proteomes" id="UP000076738">
    <property type="component" value="Unassembled WGS sequence"/>
</dbReference>
<dbReference type="AlphaFoldDB" id="A0A167QIM6"/>
<feature type="region of interest" description="Disordered" evidence="1">
    <location>
        <begin position="29"/>
        <end position="56"/>
    </location>
</feature>
<dbReference type="EMBL" id="KV417271">
    <property type="protein sequence ID" value="KZO99795.1"/>
    <property type="molecule type" value="Genomic_DNA"/>
</dbReference>
<organism evidence="2 3">
    <name type="scientific">Calocera viscosa (strain TUFC12733)</name>
    <dbReference type="NCBI Taxonomy" id="1330018"/>
    <lineage>
        <taxon>Eukaryota</taxon>
        <taxon>Fungi</taxon>
        <taxon>Dikarya</taxon>
        <taxon>Basidiomycota</taxon>
        <taxon>Agaricomycotina</taxon>
        <taxon>Dacrymycetes</taxon>
        <taxon>Dacrymycetales</taxon>
        <taxon>Dacrymycetaceae</taxon>
        <taxon>Calocera</taxon>
    </lineage>
</organism>
<sequence>MFRVLPSRPLTPSELQEVLGKMAERLKAREADELGERKGLPGGHSHAGCPNVQSLKRKQMGSVVEAAPTAFKVGYGAF</sequence>